<keyword evidence="3" id="KW-0645">Protease</keyword>
<proteinExistence type="inferred from homology"/>
<dbReference type="Pfam" id="PF05649">
    <property type="entry name" value="Peptidase_M13_N"/>
    <property type="match status" value="1"/>
</dbReference>
<dbReference type="PROSITE" id="PS51885">
    <property type="entry name" value="NEPRILYSIN"/>
    <property type="match status" value="1"/>
</dbReference>
<dbReference type="PANTHER" id="PTHR11733:SF167">
    <property type="entry name" value="FI17812P1-RELATED"/>
    <property type="match status" value="1"/>
</dbReference>
<keyword evidence="7" id="KW-0482">Metalloprotease</keyword>
<keyword evidence="4" id="KW-0479">Metal-binding</keyword>
<organism evidence="10 11">
    <name type="scientific">Pontibacter rugosus</name>
    <dbReference type="NCBI Taxonomy" id="1745966"/>
    <lineage>
        <taxon>Bacteria</taxon>
        <taxon>Pseudomonadati</taxon>
        <taxon>Bacteroidota</taxon>
        <taxon>Cytophagia</taxon>
        <taxon>Cytophagales</taxon>
        <taxon>Hymenobacteraceae</taxon>
        <taxon>Pontibacter</taxon>
    </lineage>
</organism>
<evidence type="ECO:0000256" key="6">
    <source>
        <dbReference type="ARBA" id="ARBA00022833"/>
    </source>
</evidence>
<feature type="domain" description="Peptidase M13 N-terminal" evidence="9">
    <location>
        <begin position="7"/>
        <end position="387"/>
    </location>
</feature>
<keyword evidence="5" id="KW-0378">Hydrolase</keyword>
<gene>
    <name evidence="10" type="ORF">ACFQ2O_06585</name>
</gene>
<evidence type="ECO:0000313" key="11">
    <source>
        <dbReference type="Proteomes" id="UP001597094"/>
    </source>
</evidence>
<keyword evidence="11" id="KW-1185">Reference proteome</keyword>
<dbReference type="Gene3D" id="3.40.390.10">
    <property type="entry name" value="Collagenase (Catalytic Domain)"/>
    <property type="match status" value="1"/>
</dbReference>
<dbReference type="Gene3D" id="1.10.1380.10">
    <property type="entry name" value="Neutral endopeptidase , domain2"/>
    <property type="match status" value="1"/>
</dbReference>
<comment type="similarity">
    <text evidence="2">Belongs to the peptidase M13 family.</text>
</comment>
<keyword evidence="6" id="KW-0862">Zinc</keyword>
<evidence type="ECO:0000256" key="2">
    <source>
        <dbReference type="ARBA" id="ARBA00007357"/>
    </source>
</evidence>
<evidence type="ECO:0000256" key="7">
    <source>
        <dbReference type="ARBA" id="ARBA00023049"/>
    </source>
</evidence>
<dbReference type="InterPro" id="IPR008753">
    <property type="entry name" value="Peptidase_M13_N"/>
</dbReference>
<evidence type="ECO:0000256" key="3">
    <source>
        <dbReference type="ARBA" id="ARBA00022670"/>
    </source>
</evidence>
<evidence type="ECO:0000259" key="9">
    <source>
        <dbReference type="Pfam" id="PF05649"/>
    </source>
</evidence>
<evidence type="ECO:0000256" key="5">
    <source>
        <dbReference type="ARBA" id="ARBA00022801"/>
    </source>
</evidence>
<dbReference type="InterPro" id="IPR018497">
    <property type="entry name" value="Peptidase_M13_C"/>
</dbReference>
<dbReference type="PRINTS" id="PR00786">
    <property type="entry name" value="NEPRILYSIN"/>
</dbReference>
<evidence type="ECO:0000256" key="1">
    <source>
        <dbReference type="ARBA" id="ARBA00001947"/>
    </source>
</evidence>
<sequence length="643" mass="72381">MDLSVKPGDDFYQYASGTWIKNNPVPAKETRWGSFNLLRDFNINAVKEILNEAAANKTASTGSVEKRVGDFYAAAMDSATIEKLGYTPIKKDLKRAGSVKDTKGVLNEVAYLRTTGAASPMFGFYVGQDRKDVNNMVPQLSQGGTTLPDRDYYLKNDPRSQKIQEGLKNYITTLFTLTGVPKAKAQQNAETIFNLEKKMAEAQMARVEMRDPYKTYNKFSVADFSKTTPNIDWKSLMANMKVTGQDTILVNNPAFFKELDGMLKNTSVADWQTYLQWNILKSSAPYLSSAFVDANFAYSQALSGQKVQTPRWQRMSSLTDGTIGDLLGQLYVKKHFKPEAKARMEELISNLVKAYEIRINNLDWMSATTKEKALAKLHAFTPKVGYPDKWKPYDGLAINRKTFFQNVRNAGQWGYNEMIDQLGKPVDRTKWGMTAPTVNAYYSPVMNEIVFPAGILQFPFFDPKADDAVNYGGIGAVIGHEISHGFDDSGSQYDKDGTLRNWWTEEDRARFEEKANALAKQYDNYTVLDTIHVNGKLTLGENIGDLGGLAAAYEAFKMTEQGKSNEKINGFTPDQRFFLAWAQVWRTNILPEAAAQQIVTDPHSPGQFRTIGAPVNMDAWYQAFDVKPGDKLYVKPEDRIRLW</sequence>
<reference evidence="11" key="1">
    <citation type="journal article" date="2019" name="Int. J. Syst. Evol. Microbiol.">
        <title>The Global Catalogue of Microorganisms (GCM) 10K type strain sequencing project: providing services to taxonomists for standard genome sequencing and annotation.</title>
        <authorList>
            <consortium name="The Broad Institute Genomics Platform"/>
            <consortium name="The Broad Institute Genome Sequencing Center for Infectious Disease"/>
            <person name="Wu L."/>
            <person name="Ma J."/>
        </authorList>
    </citation>
    <scope>NUCLEOTIDE SEQUENCE [LARGE SCALE GENOMIC DNA]</scope>
    <source>
        <strain evidence="11">JCM 31319</strain>
    </source>
</reference>
<evidence type="ECO:0000313" key="10">
    <source>
        <dbReference type="EMBL" id="MFD1185867.1"/>
    </source>
</evidence>
<dbReference type="SUPFAM" id="SSF55486">
    <property type="entry name" value="Metalloproteases ('zincins'), catalytic domain"/>
    <property type="match status" value="1"/>
</dbReference>
<name>A0ABW3SN27_9BACT</name>
<dbReference type="InterPro" id="IPR000718">
    <property type="entry name" value="Peptidase_M13"/>
</dbReference>
<dbReference type="CDD" id="cd08662">
    <property type="entry name" value="M13"/>
    <property type="match status" value="1"/>
</dbReference>
<evidence type="ECO:0000256" key="4">
    <source>
        <dbReference type="ARBA" id="ARBA00022723"/>
    </source>
</evidence>
<dbReference type="Pfam" id="PF01431">
    <property type="entry name" value="Peptidase_M13"/>
    <property type="match status" value="1"/>
</dbReference>
<dbReference type="InterPro" id="IPR042089">
    <property type="entry name" value="Peptidase_M13_dom_2"/>
</dbReference>
<dbReference type="Proteomes" id="UP001597094">
    <property type="component" value="Unassembled WGS sequence"/>
</dbReference>
<comment type="caution">
    <text evidence="10">The sequence shown here is derived from an EMBL/GenBank/DDBJ whole genome shotgun (WGS) entry which is preliminary data.</text>
</comment>
<accession>A0ABW3SN27</accession>
<dbReference type="RefSeq" id="WP_377524339.1">
    <property type="nucleotide sequence ID" value="NZ_JBHTLD010000040.1"/>
</dbReference>
<dbReference type="EMBL" id="JBHTLD010000040">
    <property type="protein sequence ID" value="MFD1185867.1"/>
    <property type="molecule type" value="Genomic_DNA"/>
</dbReference>
<comment type="cofactor">
    <cofactor evidence="1">
        <name>Zn(2+)</name>
        <dbReference type="ChEBI" id="CHEBI:29105"/>
    </cofactor>
</comment>
<dbReference type="PANTHER" id="PTHR11733">
    <property type="entry name" value="ZINC METALLOPROTEASE FAMILY M13 NEPRILYSIN-RELATED"/>
    <property type="match status" value="1"/>
</dbReference>
<evidence type="ECO:0000259" key="8">
    <source>
        <dbReference type="Pfam" id="PF01431"/>
    </source>
</evidence>
<feature type="domain" description="Peptidase M13 C-terminal" evidence="8">
    <location>
        <begin position="439"/>
        <end position="640"/>
    </location>
</feature>
<dbReference type="InterPro" id="IPR024079">
    <property type="entry name" value="MetalloPept_cat_dom_sf"/>
</dbReference>
<protein>
    <submittedName>
        <fullName evidence="10">M13 family metallopeptidase</fullName>
    </submittedName>
</protein>